<dbReference type="InterPro" id="IPR036388">
    <property type="entry name" value="WH-like_DNA-bd_sf"/>
</dbReference>
<dbReference type="PANTHER" id="PTHR18964:SF149">
    <property type="entry name" value="BIFUNCTIONAL UDP-N-ACETYLGLUCOSAMINE 2-EPIMERASE_N-ACETYLMANNOSAMINE KINASE"/>
    <property type="match status" value="1"/>
</dbReference>
<evidence type="ECO:0000256" key="1">
    <source>
        <dbReference type="ARBA" id="ARBA00006479"/>
    </source>
</evidence>
<dbReference type="Proteomes" id="UP000273119">
    <property type="component" value="Unassembled WGS sequence"/>
</dbReference>
<dbReference type="Gene3D" id="1.10.10.10">
    <property type="entry name" value="Winged helix-like DNA-binding domain superfamily/Winged helix DNA-binding domain"/>
    <property type="match status" value="1"/>
</dbReference>
<dbReference type="AlphaFoldDB" id="A0A496PIY8"/>
<dbReference type="CDD" id="cd23763">
    <property type="entry name" value="ASKHA_ATPase_ROK"/>
    <property type="match status" value="1"/>
</dbReference>
<comment type="similarity">
    <text evidence="1">Belongs to the ROK (NagC/XylR) family.</text>
</comment>
<dbReference type="Pfam" id="PF00480">
    <property type="entry name" value="ROK"/>
    <property type="match status" value="2"/>
</dbReference>
<dbReference type="Gene3D" id="3.30.420.40">
    <property type="match status" value="3"/>
</dbReference>
<reference evidence="2 3" key="1">
    <citation type="submission" date="2018-07" db="EMBL/GenBank/DDBJ databases">
        <title>Arthrobacter sp. nov., isolated from raw cow's milk with high bacterial count.</title>
        <authorList>
            <person name="Hahne J."/>
            <person name="Isele D."/>
            <person name="Lipski A."/>
        </authorList>
    </citation>
    <scope>NUCLEOTIDE SEQUENCE [LARGE SCALE GENOMIC DNA]</scope>
    <source>
        <strain evidence="2 3">JZ R-183</strain>
    </source>
</reference>
<dbReference type="InterPro" id="IPR000600">
    <property type="entry name" value="ROK"/>
</dbReference>
<protein>
    <submittedName>
        <fullName evidence="2">ROK family protein</fullName>
    </submittedName>
</protein>
<comment type="caution">
    <text evidence="2">The sequence shown here is derived from an EMBL/GenBank/DDBJ whole genome shotgun (WGS) entry which is preliminary data.</text>
</comment>
<keyword evidence="3" id="KW-1185">Reference proteome</keyword>
<gene>
    <name evidence="2" type="ORF">DWQ67_08320</name>
</gene>
<dbReference type="SUPFAM" id="SSF53067">
    <property type="entry name" value="Actin-like ATPase domain"/>
    <property type="match status" value="1"/>
</dbReference>
<dbReference type="InterPro" id="IPR043129">
    <property type="entry name" value="ATPase_NBD"/>
</dbReference>
<proteinExistence type="inferred from homology"/>
<evidence type="ECO:0000313" key="2">
    <source>
        <dbReference type="EMBL" id="RKW70471.1"/>
    </source>
</evidence>
<sequence length="380" mass="40915">MSHITPQGDPVSQIDGSAVASLRRLNATKVLDVLRGEPYRKFTVHEMAVSTGLSRPTVGRLLEDFASSGWALIAEGVPGATGRPARRFSFDRNRGLIVSIDIGRQGCIVLVSDLVGNELAISDEFGLDMRDPNFAISHALDAVSTVLDTLDDAPEVLGVCFAAPVALSESGVVLHSRTVPEWVRADFGARLRAAYPGRPLVMNNDLFIMAEAELRLGALRDAQQGMYVYTGTFTTVALTINGKVHRGFRQLAGEIGSLEEYRWQDQLDAAMEKVAPGLTKPTSFLVSEAELGKTAPREAISVLAHGVSPGIVDLASVWDPDVVVLGGSLSRSDQFYQPIEAALQEFSGGAITLRREQMDSLRAAAYGGIHRVLESIDWSA</sequence>
<dbReference type="EMBL" id="QQXL01000004">
    <property type="protein sequence ID" value="RKW70471.1"/>
    <property type="molecule type" value="Genomic_DNA"/>
</dbReference>
<dbReference type="PANTHER" id="PTHR18964">
    <property type="entry name" value="ROK (REPRESSOR, ORF, KINASE) FAMILY"/>
    <property type="match status" value="1"/>
</dbReference>
<evidence type="ECO:0000313" key="3">
    <source>
        <dbReference type="Proteomes" id="UP000273119"/>
    </source>
</evidence>
<accession>A0A496PIY8</accession>
<organism evidence="2 3">
    <name type="scientific">Galactobacter caseinivorans</name>
    <dbReference type="NCBI Taxonomy" id="2676123"/>
    <lineage>
        <taxon>Bacteria</taxon>
        <taxon>Bacillati</taxon>
        <taxon>Actinomycetota</taxon>
        <taxon>Actinomycetes</taxon>
        <taxon>Micrococcales</taxon>
        <taxon>Micrococcaceae</taxon>
        <taxon>Galactobacter</taxon>
    </lineage>
</organism>
<name>A0A496PIY8_9MICC</name>